<keyword evidence="3" id="KW-1185">Reference proteome</keyword>
<organism evidence="2 3">
    <name type="scientific">Ambispora leptoticha</name>
    <dbReference type="NCBI Taxonomy" id="144679"/>
    <lineage>
        <taxon>Eukaryota</taxon>
        <taxon>Fungi</taxon>
        <taxon>Fungi incertae sedis</taxon>
        <taxon>Mucoromycota</taxon>
        <taxon>Glomeromycotina</taxon>
        <taxon>Glomeromycetes</taxon>
        <taxon>Archaeosporales</taxon>
        <taxon>Ambisporaceae</taxon>
        <taxon>Ambispora</taxon>
    </lineage>
</organism>
<dbReference type="EMBL" id="CAJVPS010000203">
    <property type="protein sequence ID" value="CAG8464624.1"/>
    <property type="molecule type" value="Genomic_DNA"/>
</dbReference>
<dbReference type="SUPFAM" id="SSF89919">
    <property type="entry name" value="Ribosome-binding factor A, RbfA"/>
    <property type="match status" value="1"/>
</dbReference>
<name>A0A9N8Z1B4_9GLOM</name>
<dbReference type="OrthoDB" id="2375228at2759"/>
<sequence length="319" mass="38248">MRYKLFFSSFSLINHQKYNKKTCLCSWFHRSFASLRSNEFTKARRYKEINDGNDDYDVRKTHYIPGKYLHFLDKPVRTLKKEAREEKNKPTKRIRSRELKFNYRFPSDHSLNQEEFYSNYEDKFSTETSLSSMSIDLNNPLSKKQQNISNRVSRAIKNCFYTLPHKLLGPSYVKIVNVETLTSLRETQIWWRPMPDNHHSKADIEEALRSHQSQLREAIKREMRVRKPPRLIFLRDDLANGPIKNILNEIMDELSLSKDQSSATPTLDEHKHEHEEREFMQSRTNNLLNQKEITTNDLHKESYFEKYSKKIRNLFFSLK</sequence>
<accession>A0A9N8Z1B4</accession>
<comment type="caution">
    <text evidence="2">The sequence shown here is derived from an EMBL/GenBank/DDBJ whole genome shotgun (WGS) entry which is preliminary data.</text>
</comment>
<evidence type="ECO:0000256" key="1">
    <source>
        <dbReference type="SAM" id="MobiDB-lite"/>
    </source>
</evidence>
<protein>
    <submittedName>
        <fullName evidence="2">11319_t:CDS:1</fullName>
    </submittedName>
</protein>
<dbReference type="InterPro" id="IPR015946">
    <property type="entry name" value="KH_dom-like_a/b"/>
</dbReference>
<evidence type="ECO:0000313" key="3">
    <source>
        <dbReference type="Proteomes" id="UP000789508"/>
    </source>
</evidence>
<feature type="region of interest" description="Disordered" evidence="1">
    <location>
        <begin position="257"/>
        <end position="281"/>
    </location>
</feature>
<proteinExistence type="predicted"/>
<evidence type="ECO:0000313" key="2">
    <source>
        <dbReference type="EMBL" id="CAG8464624.1"/>
    </source>
</evidence>
<feature type="compositionally biased region" description="Basic and acidic residues" evidence="1">
    <location>
        <begin position="267"/>
        <end position="280"/>
    </location>
</feature>
<dbReference type="Gene3D" id="3.30.300.20">
    <property type="match status" value="1"/>
</dbReference>
<dbReference type="InterPro" id="IPR023799">
    <property type="entry name" value="RbfA_dom_sf"/>
</dbReference>
<dbReference type="AlphaFoldDB" id="A0A9N8Z1B4"/>
<reference evidence="2" key="1">
    <citation type="submission" date="2021-06" db="EMBL/GenBank/DDBJ databases">
        <authorList>
            <person name="Kallberg Y."/>
            <person name="Tangrot J."/>
            <person name="Rosling A."/>
        </authorList>
    </citation>
    <scope>NUCLEOTIDE SEQUENCE</scope>
    <source>
        <strain evidence="2">FL130A</strain>
    </source>
</reference>
<dbReference type="Proteomes" id="UP000789508">
    <property type="component" value="Unassembled WGS sequence"/>
</dbReference>
<gene>
    <name evidence="2" type="ORF">ALEPTO_LOCUS1712</name>
</gene>
<dbReference type="GO" id="GO:0006364">
    <property type="term" value="P:rRNA processing"/>
    <property type="evidence" value="ECO:0007669"/>
    <property type="project" value="InterPro"/>
</dbReference>